<reference evidence="10 11" key="1">
    <citation type="submission" date="2014-04" db="EMBL/GenBank/DDBJ databases">
        <title>Evolutionary Origins and Diversification of the Mycorrhizal Mutualists.</title>
        <authorList>
            <consortium name="DOE Joint Genome Institute"/>
            <consortium name="Mycorrhizal Genomics Consortium"/>
            <person name="Kohler A."/>
            <person name="Kuo A."/>
            <person name="Nagy L.G."/>
            <person name="Floudas D."/>
            <person name="Copeland A."/>
            <person name="Barry K.W."/>
            <person name="Cichocki N."/>
            <person name="Veneault-Fourrey C."/>
            <person name="LaButti K."/>
            <person name="Lindquist E.A."/>
            <person name="Lipzen A."/>
            <person name="Lundell T."/>
            <person name="Morin E."/>
            <person name="Murat C."/>
            <person name="Riley R."/>
            <person name="Ohm R."/>
            <person name="Sun H."/>
            <person name="Tunlid A."/>
            <person name="Henrissat B."/>
            <person name="Grigoriev I.V."/>
            <person name="Hibbett D.S."/>
            <person name="Martin F."/>
        </authorList>
    </citation>
    <scope>NUCLEOTIDE SEQUENCE [LARGE SCALE GENOMIC DNA]</scope>
    <source>
        <strain evidence="10 11">MD-312</strain>
    </source>
</reference>
<dbReference type="GO" id="GO:0005634">
    <property type="term" value="C:nucleus"/>
    <property type="evidence" value="ECO:0007669"/>
    <property type="project" value="UniProtKB-SubCell"/>
</dbReference>
<evidence type="ECO:0000259" key="9">
    <source>
        <dbReference type="PROSITE" id="PS50157"/>
    </source>
</evidence>
<dbReference type="HOGENOM" id="CLU_963314_0_0_1"/>
<evidence type="ECO:0000256" key="5">
    <source>
        <dbReference type="ARBA" id="ARBA00023015"/>
    </source>
</evidence>
<dbReference type="AlphaFoldDB" id="A0A0C9VEN6"/>
<feature type="domain" description="C2H2-type" evidence="9">
    <location>
        <begin position="38"/>
        <end position="67"/>
    </location>
</feature>
<evidence type="ECO:0000256" key="6">
    <source>
        <dbReference type="ARBA" id="ARBA00023163"/>
    </source>
</evidence>
<dbReference type="EMBL" id="KN839848">
    <property type="protein sequence ID" value="KIJ64029.1"/>
    <property type="molecule type" value="Genomic_DNA"/>
</dbReference>
<keyword evidence="6" id="KW-0804">Transcription</keyword>
<dbReference type="OrthoDB" id="8922241at2759"/>
<dbReference type="SUPFAM" id="SSF57667">
    <property type="entry name" value="beta-beta-alpha zinc fingers"/>
    <property type="match status" value="1"/>
</dbReference>
<evidence type="ECO:0000313" key="11">
    <source>
        <dbReference type="Proteomes" id="UP000053820"/>
    </source>
</evidence>
<keyword evidence="2" id="KW-0479">Metal-binding</keyword>
<dbReference type="InterPro" id="IPR036236">
    <property type="entry name" value="Znf_C2H2_sf"/>
</dbReference>
<dbReference type="PROSITE" id="PS50157">
    <property type="entry name" value="ZINC_FINGER_C2H2_2"/>
    <property type="match status" value="2"/>
</dbReference>
<evidence type="ECO:0000256" key="3">
    <source>
        <dbReference type="ARBA" id="ARBA00022771"/>
    </source>
</evidence>
<feature type="domain" description="C2H2-type" evidence="9">
    <location>
        <begin position="7"/>
        <end position="36"/>
    </location>
</feature>
<protein>
    <submittedName>
        <fullName evidence="10">Unplaced genomic scaffold scaffold_14, whole genome shotgun sequence</fullName>
    </submittedName>
</protein>
<dbReference type="PANTHER" id="PTHR46179:SF13">
    <property type="entry name" value="C2H2-TYPE DOMAIN-CONTAINING PROTEIN"/>
    <property type="match status" value="1"/>
</dbReference>
<dbReference type="GO" id="GO:0006357">
    <property type="term" value="P:regulation of transcription by RNA polymerase II"/>
    <property type="evidence" value="ECO:0007669"/>
    <property type="project" value="TreeGrafter"/>
</dbReference>
<dbReference type="Proteomes" id="UP000053820">
    <property type="component" value="Unassembled WGS sequence"/>
</dbReference>
<dbReference type="SMART" id="SM00355">
    <property type="entry name" value="ZnF_C2H2"/>
    <property type="match status" value="3"/>
</dbReference>
<evidence type="ECO:0000256" key="7">
    <source>
        <dbReference type="ARBA" id="ARBA00023242"/>
    </source>
</evidence>
<evidence type="ECO:0000313" key="10">
    <source>
        <dbReference type="EMBL" id="KIJ64029.1"/>
    </source>
</evidence>
<proteinExistence type="predicted"/>
<organism evidence="10 11">
    <name type="scientific">Hydnomerulius pinastri MD-312</name>
    <dbReference type="NCBI Taxonomy" id="994086"/>
    <lineage>
        <taxon>Eukaryota</taxon>
        <taxon>Fungi</taxon>
        <taxon>Dikarya</taxon>
        <taxon>Basidiomycota</taxon>
        <taxon>Agaricomycotina</taxon>
        <taxon>Agaricomycetes</taxon>
        <taxon>Agaricomycetidae</taxon>
        <taxon>Boletales</taxon>
        <taxon>Boletales incertae sedis</taxon>
        <taxon>Leucogyrophana</taxon>
    </lineage>
</organism>
<comment type="subcellular location">
    <subcellularLocation>
        <location evidence="1">Nucleus</location>
    </subcellularLocation>
</comment>
<dbReference type="PROSITE" id="PS00028">
    <property type="entry name" value="ZINC_FINGER_C2H2_1"/>
    <property type="match status" value="1"/>
</dbReference>
<dbReference type="InterPro" id="IPR051061">
    <property type="entry name" value="Zinc_finger_trans_reg"/>
</dbReference>
<keyword evidence="11" id="KW-1185">Reference proteome</keyword>
<accession>A0A0C9VEN6</accession>
<keyword evidence="7" id="KW-0539">Nucleus</keyword>
<dbReference type="Gene3D" id="3.30.160.60">
    <property type="entry name" value="Classic Zinc Finger"/>
    <property type="match status" value="2"/>
</dbReference>
<sequence length="289" mass="32085">MAPVKSYACSFENCSDVFRKASDLKKHVVAHTHPEKVLKCTVPTCAFDTLQKKNLVIHYDSHTGAKRYKCPDTIYASGSSSDTSADGERCAFRTNDPAALTRHRKSCHGYIPRPRRRIVENAGRTPRTDTMTKGSNTNTRAFVTERRNSFLMPIDSNGESDTSFTTAELTSDMSALTWHGNLQPNPTDAGLSEGGSLASFATPNFNAFEGQADASSFGEFAKFYEETMYKEDYSASYLTEIERIAPDLAFELHEDEIFYRKTGREGCLCPDWMTVAGVEGWDEASLAVN</sequence>
<name>A0A0C9VEN6_9AGAM</name>
<keyword evidence="3 8" id="KW-0863">Zinc-finger</keyword>
<evidence type="ECO:0000256" key="2">
    <source>
        <dbReference type="ARBA" id="ARBA00022723"/>
    </source>
</evidence>
<evidence type="ECO:0000256" key="4">
    <source>
        <dbReference type="ARBA" id="ARBA00022833"/>
    </source>
</evidence>
<keyword evidence="5" id="KW-0805">Transcription regulation</keyword>
<evidence type="ECO:0000256" key="8">
    <source>
        <dbReference type="PROSITE-ProRule" id="PRU00042"/>
    </source>
</evidence>
<dbReference type="PANTHER" id="PTHR46179">
    <property type="entry name" value="ZINC FINGER PROTEIN"/>
    <property type="match status" value="1"/>
</dbReference>
<gene>
    <name evidence="10" type="ORF">HYDPIDRAFT_28923</name>
</gene>
<dbReference type="GO" id="GO:0008270">
    <property type="term" value="F:zinc ion binding"/>
    <property type="evidence" value="ECO:0007669"/>
    <property type="project" value="UniProtKB-KW"/>
</dbReference>
<keyword evidence="4" id="KW-0862">Zinc</keyword>
<dbReference type="InterPro" id="IPR013087">
    <property type="entry name" value="Znf_C2H2_type"/>
</dbReference>
<evidence type="ECO:0000256" key="1">
    <source>
        <dbReference type="ARBA" id="ARBA00004123"/>
    </source>
</evidence>